<dbReference type="Pfam" id="PF02207">
    <property type="entry name" value="zf-UBR"/>
    <property type="match status" value="1"/>
</dbReference>
<feature type="domain" description="UBR-type" evidence="6">
    <location>
        <begin position="506"/>
        <end position="569"/>
    </location>
</feature>
<dbReference type="InterPro" id="IPR003126">
    <property type="entry name" value="Znf_UBR"/>
</dbReference>
<dbReference type="InterPro" id="IPR000719">
    <property type="entry name" value="Prot_kinase_dom"/>
</dbReference>
<feature type="domain" description="UBR-type" evidence="6">
    <location>
        <begin position="640"/>
        <end position="708"/>
    </location>
</feature>
<dbReference type="SMART" id="SM00220">
    <property type="entry name" value="S_TKc"/>
    <property type="match status" value="1"/>
</dbReference>
<sequence>MNGTKEYKDPMEEIKQFLVKDSDFQEDKSVRYSGTHGKYTEIKFCIRKKDELKCVKKTVQLNSESIGFFVREVGILGTQKHSALVPFIGFSFRRKKSGRLDKGFIYLAVMERGSLCNNIKEIAEGKKIPNWDDTHKLIIAYGIACAMEFLHYNNVIHRDLKPDNVLLDSELRPYVTDFDTSKFLDELKKSNGSISSSTPYIMSPEFFENPDEWKNKFCIDYYAYGITIFYLITGRLPSVDINEVISGNRLPFPENTPEEWKTLIEKCWSQKTTERPNFTLICDFLESNTFADPNKIDLEIFNNYKNIVHPLRPNAEMIYHFSKHIENGTNGNEVNGEQAIELIKRSAASGYAEAQYDYGMHLLNGIHTKKNIPEAARQFHLAADKGHATSMLWYSILLQQKERHIKEDGFIDDSSDYNFEGEPSQAKYYLDKCEQTKSEPEVYSIKSKFMIESGKHKECFKYLVYSMSKGSIYSTILLGNLCESKKTKGSSDFYYQQASNRCHCLDSCGFTTPIEFKIYRCLDCNENVCEGCAKHCHRGHTIKEMTEDFGFVCDCGKKGFPNKCTCEFIGENKIYSQHLYQCEDCNKGHKDIFICKSCAEKCHSGHKIIDCGIQKNVCSCGLNKLPDEIECKCFNNPHTIECTAKKQQTPNKQRWFQCITCGDYGYSSVGICEECIKRCHSGHFIIDLGLGTFRCKCFDNNNCQFKHK</sequence>
<dbReference type="InterPro" id="IPR050167">
    <property type="entry name" value="Ser_Thr_protein_kinase"/>
</dbReference>
<dbReference type="InterPro" id="IPR001245">
    <property type="entry name" value="Ser-Thr/Tyr_kinase_cat_dom"/>
</dbReference>
<dbReference type="Pfam" id="PF07714">
    <property type="entry name" value="PK_Tyr_Ser-Thr"/>
    <property type="match status" value="1"/>
</dbReference>
<evidence type="ECO:0000313" key="8">
    <source>
        <dbReference type="Proteomes" id="UP001470230"/>
    </source>
</evidence>
<evidence type="ECO:0008006" key="9">
    <source>
        <dbReference type="Google" id="ProtNLM"/>
    </source>
</evidence>
<keyword evidence="1" id="KW-0479">Metal-binding</keyword>
<name>A0ABR2GWF0_9EUKA</name>
<feature type="domain" description="Protein kinase" evidence="5">
    <location>
        <begin position="28"/>
        <end position="291"/>
    </location>
</feature>
<proteinExistence type="predicted"/>
<dbReference type="Gene3D" id="1.25.40.10">
    <property type="entry name" value="Tetratricopeptide repeat domain"/>
    <property type="match status" value="1"/>
</dbReference>
<evidence type="ECO:0000256" key="4">
    <source>
        <dbReference type="PROSITE-ProRule" id="PRU00508"/>
    </source>
</evidence>
<dbReference type="PROSITE" id="PS00108">
    <property type="entry name" value="PROTEIN_KINASE_ST"/>
    <property type="match status" value="1"/>
</dbReference>
<keyword evidence="8" id="KW-1185">Reference proteome</keyword>
<dbReference type="InterPro" id="IPR006597">
    <property type="entry name" value="Sel1-like"/>
</dbReference>
<dbReference type="PANTHER" id="PTHR23257">
    <property type="entry name" value="SERINE-THREONINE PROTEIN KINASE"/>
    <property type="match status" value="1"/>
</dbReference>
<dbReference type="SMART" id="SM00671">
    <property type="entry name" value="SEL1"/>
    <property type="match status" value="2"/>
</dbReference>
<dbReference type="InterPro" id="IPR011990">
    <property type="entry name" value="TPR-like_helical_dom_sf"/>
</dbReference>
<feature type="zinc finger region" description="UBR-type" evidence="4">
    <location>
        <begin position="640"/>
        <end position="708"/>
    </location>
</feature>
<evidence type="ECO:0000256" key="3">
    <source>
        <dbReference type="ARBA" id="ARBA00022833"/>
    </source>
</evidence>
<dbReference type="CDD" id="cd19671">
    <property type="entry name" value="UBR-box_UBR4_5_6_7"/>
    <property type="match status" value="2"/>
</dbReference>
<comment type="caution">
    <text evidence="7">The sequence shown here is derived from an EMBL/GenBank/DDBJ whole genome shotgun (WGS) entry which is preliminary data.</text>
</comment>
<dbReference type="PROSITE" id="PS51157">
    <property type="entry name" value="ZF_UBR"/>
    <property type="match status" value="2"/>
</dbReference>
<evidence type="ECO:0000256" key="2">
    <source>
        <dbReference type="ARBA" id="ARBA00022771"/>
    </source>
</evidence>
<dbReference type="Gene3D" id="1.10.510.10">
    <property type="entry name" value="Transferase(Phosphotransferase) domain 1"/>
    <property type="match status" value="1"/>
</dbReference>
<dbReference type="SUPFAM" id="SSF56112">
    <property type="entry name" value="Protein kinase-like (PK-like)"/>
    <property type="match status" value="1"/>
</dbReference>
<dbReference type="InterPro" id="IPR011009">
    <property type="entry name" value="Kinase-like_dom_sf"/>
</dbReference>
<dbReference type="PROSITE" id="PS50011">
    <property type="entry name" value="PROTEIN_KINASE_DOM"/>
    <property type="match status" value="1"/>
</dbReference>
<reference evidence="7 8" key="1">
    <citation type="submission" date="2024-04" db="EMBL/GenBank/DDBJ databases">
        <title>Tritrichomonas musculus Genome.</title>
        <authorList>
            <person name="Alves-Ferreira E."/>
            <person name="Grigg M."/>
            <person name="Lorenzi H."/>
            <person name="Galac M."/>
        </authorList>
    </citation>
    <scope>NUCLEOTIDE SEQUENCE [LARGE SCALE GENOMIC DNA]</scope>
    <source>
        <strain evidence="7 8">EAF2021</strain>
    </source>
</reference>
<dbReference type="InterPro" id="IPR008271">
    <property type="entry name" value="Ser/Thr_kinase_AS"/>
</dbReference>
<protein>
    <recommendedName>
        <fullName evidence="9">Protein kinase domain-containing protein</fullName>
    </recommendedName>
</protein>
<dbReference type="EMBL" id="JAPFFF010000056">
    <property type="protein sequence ID" value="KAK8838252.1"/>
    <property type="molecule type" value="Genomic_DNA"/>
</dbReference>
<keyword evidence="3" id="KW-0862">Zinc</keyword>
<feature type="zinc finger region" description="UBR-type" evidence="4">
    <location>
        <begin position="506"/>
        <end position="569"/>
    </location>
</feature>
<gene>
    <name evidence="7" type="ORF">M9Y10_035672</name>
</gene>
<keyword evidence="2" id="KW-0863">Zinc-finger</keyword>
<evidence type="ECO:0000256" key="1">
    <source>
        <dbReference type="ARBA" id="ARBA00022723"/>
    </source>
</evidence>
<evidence type="ECO:0000259" key="5">
    <source>
        <dbReference type="PROSITE" id="PS50011"/>
    </source>
</evidence>
<dbReference type="SMART" id="SM00396">
    <property type="entry name" value="ZnF_UBR1"/>
    <property type="match status" value="1"/>
</dbReference>
<dbReference type="Proteomes" id="UP001470230">
    <property type="component" value="Unassembled WGS sequence"/>
</dbReference>
<organism evidence="7 8">
    <name type="scientific">Tritrichomonas musculus</name>
    <dbReference type="NCBI Taxonomy" id="1915356"/>
    <lineage>
        <taxon>Eukaryota</taxon>
        <taxon>Metamonada</taxon>
        <taxon>Parabasalia</taxon>
        <taxon>Tritrichomonadida</taxon>
        <taxon>Tritrichomonadidae</taxon>
        <taxon>Tritrichomonas</taxon>
    </lineage>
</organism>
<dbReference type="SUPFAM" id="SSF81901">
    <property type="entry name" value="HCP-like"/>
    <property type="match status" value="1"/>
</dbReference>
<evidence type="ECO:0000259" key="6">
    <source>
        <dbReference type="PROSITE" id="PS51157"/>
    </source>
</evidence>
<evidence type="ECO:0000313" key="7">
    <source>
        <dbReference type="EMBL" id="KAK8838252.1"/>
    </source>
</evidence>
<dbReference type="PANTHER" id="PTHR23257:SF958">
    <property type="entry name" value="SERINE_THREONINE-PROTEIN KINASE WNK4"/>
    <property type="match status" value="1"/>
</dbReference>
<accession>A0ABR2GWF0</accession>